<dbReference type="Gene3D" id="3.40.50.10140">
    <property type="entry name" value="Toll/interleukin-1 receptor homology (TIR) domain"/>
    <property type="match status" value="1"/>
</dbReference>
<evidence type="ECO:0000256" key="3">
    <source>
        <dbReference type="PROSITE-ProRule" id="PRU00221"/>
    </source>
</evidence>
<dbReference type="InterPro" id="IPR000157">
    <property type="entry name" value="TIR_dom"/>
</dbReference>
<dbReference type="SUPFAM" id="SSF52540">
    <property type="entry name" value="P-loop containing nucleoside triphosphate hydrolases"/>
    <property type="match status" value="1"/>
</dbReference>
<dbReference type="Gene3D" id="2.130.10.10">
    <property type="entry name" value="YVTN repeat-like/Quinoprotein amine dehydrogenase"/>
    <property type="match status" value="3"/>
</dbReference>
<dbReference type="CDD" id="cd00200">
    <property type="entry name" value="WD40"/>
    <property type="match status" value="1"/>
</dbReference>
<keyword evidence="5" id="KW-0812">Transmembrane</keyword>
<accession>A0ABV9YF76</accession>
<feature type="repeat" description="WD" evidence="3">
    <location>
        <begin position="760"/>
        <end position="791"/>
    </location>
</feature>
<dbReference type="SUPFAM" id="SSF50978">
    <property type="entry name" value="WD40 repeat-like"/>
    <property type="match status" value="2"/>
</dbReference>
<dbReference type="InterPro" id="IPR020472">
    <property type="entry name" value="WD40_PAC1"/>
</dbReference>
<keyword evidence="5" id="KW-0472">Membrane</keyword>
<evidence type="ECO:0000313" key="8">
    <source>
        <dbReference type="EMBL" id="MFC5060303.1"/>
    </source>
</evidence>
<dbReference type="InterPro" id="IPR035897">
    <property type="entry name" value="Toll_tir_struct_dom_sf"/>
</dbReference>
<dbReference type="InterPro" id="IPR027417">
    <property type="entry name" value="P-loop_NTPase"/>
</dbReference>
<feature type="repeat" description="WD" evidence="3">
    <location>
        <begin position="1079"/>
        <end position="1112"/>
    </location>
</feature>
<feature type="repeat" description="WD" evidence="3">
    <location>
        <begin position="1171"/>
        <end position="1204"/>
    </location>
</feature>
<keyword evidence="9" id="KW-1185">Reference proteome</keyword>
<name>A0ABV9YF76_9PSEU</name>
<feature type="region of interest" description="Disordered" evidence="4">
    <location>
        <begin position="941"/>
        <end position="962"/>
    </location>
</feature>
<dbReference type="InterPro" id="IPR036322">
    <property type="entry name" value="WD40_repeat_dom_sf"/>
</dbReference>
<dbReference type="RefSeq" id="WP_344043976.1">
    <property type="nucleotide sequence ID" value="NZ_BAAAKE010000055.1"/>
</dbReference>
<keyword evidence="1 3" id="KW-0853">WD repeat</keyword>
<organism evidence="8 9">
    <name type="scientific">Saccharothrix xinjiangensis</name>
    <dbReference type="NCBI Taxonomy" id="204798"/>
    <lineage>
        <taxon>Bacteria</taxon>
        <taxon>Bacillati</taxon>
        <taxon>Actinomycetota</taxon>
        <taxon>Actinomycetes</taxon>
        <taxon>Pseudonocardiales</taxon>
        <taxon>Pseudonocardiaceae</taxon>
        <taxon>Saccharothrix</taxon>
    </lineage>
</organism>
<evidence type="ECO:0000313" key="9">
    <source>
        <dbReference type="Proteomes" id="UP001595833"/>
    </source>
</evidence>
<evidence type="ECO:0000259" key="7">
    <source>
        <dbReference type="Pfam" id="PF20703"/>
    </source>
</evidence>
<dbReference type="InterPro" id="IPR049052">
    <property type="entry name" value="nSTAND1"/>
</dbReference>
<dbReference type="Pfam" id="PF20703">
    <property type="entry name" value="nSTAND1"/>
    <property type="match status" value="1"/>
</dbReference>
<dbReference type="PRINTS" id="PR00320">
    <property type="entry name" value="GPROTEINBRPT"/>
</dbReference>
<evidence type="ECO:0000256" key="1">
    <source>
        <dbReference type="ARBA" id="ARBA00022574"/>
    </source>
</evidence>
<dbReference type="PROSITE" id="PS00678">
    <property type="entry name" value="WD_REPEATS_1"/>
    <property type="match status" value="4"/>
</dbReference>
<dbReference type="EMBL" id="JBHSJB010000053">
    <property type="protein sequence ID" value="MFC5060303.1"/>
    <property type="molecule type" value="Genomic_DNA"/>
</dbReference>
<reference evidence="9" key="1">
    <citation type="journal article" date="2019" name="Int. J. Syst. Evol. Microbiol.">
        <title>The Global Catalogue of Microorganisms (GCM) 10K type strain sequencing project: providing services to taxonomists for standard genome sequencing and annotation.</title>
        <authorList>
            <consortium name="The Broad Institute Genomics Platform"/>
            <consortium name="The Broad Institute Genome Sequencing Center for Infectious Disease"/>
            <person name="Wu L."/>
            <person name="Ma J."/>
        </authorList>
    </citation>
    <scope>NUCLEOTIDE SEQUENCE [LARGE SCALE GENOMIC DNA]</scope>
    <source>
        <strain evidence="9">KCTC 12848</strain>
    </source>
</reference>
<protein>
    <submittedName>
        <fullName evidence="8">TIR domain-containing protein</fullName>
    </submittedName>
</protein>
<feature type="transmembrane region" description="Helical" evidence="5">
    <location>
        <begin position="585"/>
        <end position="607"/>
    </location>
</feature>
<dbReference type="InterPro" id="IPR019775">
    <property type="entry name" value="WD40_repeat_CS"/>
</dbReference>
<evidence type="ECO:0000256" key="5">
    <source>
        <dbReference type="SAM" id="Phobius"/>
    </source>
</evidence>
<feature type="domain" description="Novel STAND NTPase 1" evidence="7">
    <location>
        <begin position="140"/>
        <end position="524"/>
    </location>
</feature>
<keyword evidence="2" id="KW-0677">Repeat</keyword>
<comment type="caution">
    <text evidence="8">The sequence shown here is derived from an EMBL/GenBank/DDBJ whole genome shotgun (WGS) entry which is preliminary data.</text>
</comment>
<proteinExistence type="predicted"/>
<sequence>MARVFISHATADLEVAREVRDWLAADGHDPFLAAHLGGGIAVGEDWKQRLYAELRRSDAVLCVVTEAFVASNWCAAEVGIADLLGCRLLPLRVAAGVVHPLMEHLQYAEFAAGGVRERLDRALRQVEAGGRTRWRDGDNPFPGLEPFTSALSELFFGRDEERRELAGLLRADARGGLLAVVGPSGSGKSSLLRAGVLPSLELEHDWLVVPPWLPGDDPRRELAVVLAARAARQGLGWSVAEVRDRLDAEDGLLRVAEDLVATRSGGGRLLVAVDQAEELFTRAPEGEREAVAVLLREALEGPVRVVATLRSEFLDDLRALPALAGVSVGAYVLAPLDRDVLREVITGPARVAGLGVDPKLVGRLVADTGSGEALPLLAFTLRRLASGCSRGDELTVDRYRSLGGVDGALTRHADATLERAAARSGLSAEEVLAALVRLVGPGHRGWRRVVLAGLSDPLRVALGVFVDRRLLTASGDGWVGVAHEALFTAWEPLRRAVAERSRALQAAWSAERAAAEWEAAGRSDAYLWEADRVVVTRAALGLPSGAAGDAAPLVGLEPVAREFLEAARLRVEEVRRREHRRRRRGVLVLSVLLVLALGASVVAGAQWGVARGERDTAAARALVAQAEAARGSSPRLALRLGLAAHRLRPGPETHAGLVNTLITTRYAGALPGGGSMSAFSPDGRVLAVGGGPLTGVVLWDLSDPLRPRRFGAPLEVGGDRSVAALAFPAGAGSVLAVAESGGEVALWDVAVPDAPRLVRRVVHGAPVTALAFSPDGRVLAVGGSTGSTALWGVTGPAPEVLATLDDHGSRVSSLAFSPAGVLATGSDDGTAVLWDVVDPVRPVRRGEPLADGTGRAVSSLAFSHGRDLLVTGRSDGTADLWEVGSGRRRGEPLAGHHGVVSAVAFVRGADLPATGGGDGADLLVTGGDDGAAVLWDVSDPDAPSRSGAPLVGHGGPVTSVSPRPDGAALVTTSAAGDPALWEPADRPRQVGPPLTGHDVLVRSVVFEGTTAVTTGADGVRLRWDVGDPERPRQVGRDRVAERAFTSLAVRGSVDATAGGDNSVVLWDKAEDPPRLLATLTGHGNAVTAAAFSPDGRVVATGGADGGTILWDVGDVGNPRRLGRPSAGRTTSVTALAFSPDGLVVAVGDADGGTVLWDIADPNRPRLLGRPLVGHARAVNSVAFSPGGSLLATAGSDGMALLWDIAPLGDVVERACAISGGGLDPEEWRQHVPDLDHRPTC</sequence>
<dbReference type="PROSITE" id="PS50294">
    <property type="entry name" value="WD_REPEATS_REGION"/>
    <property type="match status" value="6"/>
</dbReference>
<feature type="domain" description="TIR" evidence="6">
    <location>
        <begin position="4"/>
        <end position="113"/>
    </location>
</feature>
<feature type="repeat" description="WD" evidence="3">
    <location>
        <begin position="1125"/>
        <end position="1166"/>
    </location>
</feature>
<gene>
    <name evidence="8" type="ORF">ACFPFM_41890</name>
</gene>
<dbReference type="InterPro" id="IPR001680">
    <property type="entry name" value="WD40_rpt"/>
</dbReference>
<dbReference type="PANTHER" id="PTHR19879:SF9">
    <property type="entry name" value="TRANSCRIPTION INITIATION FACTOR TFIID SUBUNIT 5"/>
    <property type="match status" value="1"/>
</dbReference>
<feature type="repeat" description="WD" evidence="3">
    <location>
        <begin position="950"/>
        <end position="982"/>
    </location>
</feature>
<dbReference type="Pfam" id="PF13676">
    <property type="entry name" value="TIR_2"/>
    <property type="match status" value="1"/>
</dbReference>
<dbReference type="PROSITE" id="PS50082">
    <property type="entry name" value="WD_REPEATS_2"/>
    <property type="match status" value="7"/>
</dbReference>
<dbReference type="Proteomes" id="UP001595833">
    <property type="component" value="Unassembled WGS sequence"/>
</dbReference>
<evidence type="ECO:0000259" key="6">
    <source>
        <dbReference type="Pfam" id="PF13676"/>
    </source>
</evidence>
<dbReference type="SMART" id="SM00320">
    <property type="entry name" value="WD40"/>
    <property type="match status" value="11"/>
</dbReference>
<keyword evidence="5" id="KW-1133">Transmembrane helix</keyword>
<dbReference type="PANTHER" id="PTHR19879">
    <property type="entry name" value="TRANSCRIPTION INITIATION FACTOR TFIID"/>
    <property type="match status" value="1"/>
</dbReference>
<feature type="repeat" description="WD" evidence="3">
    <location>
        <begin position="850"/>
        <end position="891"/>
    </location>
</feature>
<dbReference type="Pfam" id="PF00400">
    <property type="entry name" value="WD40"/>
    <property type="match status" value="6"/>
</dbReference>
<evidence type="ECO:0000256" key="4">
    <source>
        <dbReference type="SAM" id="MobiDB-lite"/>
    </source>
</evidence>
<dbReference type="SUPFAM" id="SSF52200">
    <property type="entry name" value="Toll/Interleukin receptor TIR domain"/>
    <property type="match status" value="1"/>
</dbReference>
<dbReference type="InterPro" id="IPR015943">
    <property type="entry name" value="WD40/YVTN_repeat-like_dom_sf"/>
</dbReference>
<evidence type="ECO:0000256" key="2">
    <source>
        <dbReference type="ARBA" id="ARBA00022737"/>
    </source>
</evidence>
<feature type="repeat" description="WD" evidence="3">
    <location>
        <begin position="804"/>
        <end position="836"/>
    </location>
</feature>